<dbReference type="Proteomes" id="UP000271098">
    <property type="component" value="Unassembled WGS sequence"/>
</dbReference>
<dbReference type="OrthoDB" id="5873695at2759"/>
<name>A0A183D3Q9_9BILA</name>
<accession>A0A183D3Q9</accession>
<organism evidence="3">
    <name type="scientific">Gongylonema pulchrum</name>
    <dbReference type="NCBI Taxonomy" id="637853"/>
    <lineage>
        <taxon>Eukaryota</taxon>
        <taxon>Metazoa</taxon>
        <taxon>Ecdysozoa</taxon>
        <taxon>Nematoda</taxon>
        <taxon>Chromadorea</taxon>
        <taxon>Rhabditida</taxon>
        <taxon>Spirurina</taxon>
        <taxon>Spiruromorpha</taxon>
        <taxon>Spiruroidea</taxon>
        <taxon>Gongylonematidae</taxon>
        <taxon>Gongylonema</taxon>
    </lineage>
</organism>
<evidence type="ECO:0000313" key="3">
    <source>
        <dbReference type="WBParaSite" id="GPUH_0000335601-mRNA-1"/>
    </source>
</evidence>
<reference evidence="1 2" key="2">
    <citation type="submission" date="2018-11" db="EMBL/GenBank/DDBJ databases">
        <authorList>
            <consortium name="Pathogen Informatics"/>
        </authorList>
    </citation>
    <scope>NUCLEOTIDE SEQUENCE [LARGE SCALE GENOMIC DNA]</scope>
</reference>
<dbReference type="WBParaSite" id="GPUH_0000335601-mRNA-1">
    <property type="protein sequence ID" value="GPUH_0000335601-mRNA-1"/>
    <property type="gene ID" value="GPUH_0000335601"/>
</dbReference>
<gene>
    <name evidence="1" type="ORF">GPUH_LOCUS3350</name>
</gene>
<proteinExistence type="predicted"/>
<evidence type="ECO:0000313" key="1">
    <source>
        <dbReference type="EMBL" id="VDK39166.1"/>
    </source>
</evidence>
<dbReference type="AlphaFoldDB" id="A0A183D3Q9"/>
<protein>
    <submittedName>
        <fullName evidence="3">PDZ domain-containing protein</fullName>
    </submittedName>
</protein>
<reference evidence="3" key="1">
    <citation type="submission" date="2016-06" db="UniProtKB">
        <authorList>
            <consortium name="WormBaseParasite"/>
        </authorList>
    </citation>
    <scope>IDENTIFICATION</scope>
</reference>
<dbReference type="EMBL" id="UYRT01005670">
    <property type="protein sequence ID" value="VDK39166.1"/>
    <property type="molecule type" value="Genomic_DNA"/>
</dbReference>
<keyword evidence="2" id="KW-1185">Reference proteome</keyword>
<sequence>MVRRLNDVALNQVASALPGTAVRSLAGNGIDDFIGDVVIAVNNVPITTERQLSKLLSGTAAELSVLVDRVVYEEDEDKSSPYSSFGTVGKDTVSQSEFEEIEVPKVFKGTRDGSLSKEMSKKGSRRRSHSATTFSHSVVLPFGAMSGAFTDQTLFGAYVDGKLCNSLSGIPLENSSFITRTRFRTEPASVLKDSIDIRRARSEAELTDDALCEKKQKPACTGSLENSLNYTNKKNARNLSYISVDSAATSSKTGMTLDNSSMNTETAFENDLIRSPSRRERLQHAVHLSSYYSPLLALLDTNK</sequence>
<evidence type="ECO:0000313" key="2">
    <source>
        <dbReference type="Proteomes" id="UP000271098"/>
    </source>
</evidence>